<dbReference type="Pfam" id="PF02601">
    <property type="entry name" value="Exonuc_VII_L"/>
    <property type="match status" value="1"/>
</dbReference>
<keyword evidence="1" id="KW-0963">Cytoplasm</keyword>
<dbReference type="Proteomes" id="UP000239406">
    <property type="component" value="Unassembled WGS sequence"/>
</dbReference>
<protein>
    <recommendedName>
        <fullName evidence="1">Exodeoxyribonuclease 7 large subunit</fullName>
        <ecNumber evidence="1">3.1.11.6</ecNumber>
    </recommendedName>
    <alternativeName>
        <fullName evidence="1">Exodeoxyribonuclease VII large subunit</fullName>
        <shortName evidence="1">Exonuclease VII large subunit</shortName>
    </alternativeName>
</protein>
<comment type="caution">
    <text evidence="5">The sequence shown here is derived from an EMBL/GenBank/DDBJ whole genome shotgun (WGS) entry which is preliminary data.</text>
</comment>
<dbReference type="HAMAP" id="MF_00378">
    <property type="entry name" value="Exonuc_7_L"/>
    <property type="match status" value="1"/>
</dbReference>
<dbReference type="EMBL" id="PSNY01000006">
    <property type="protein sequence ID" value="PPE70351.1"/>
    <property type="molecule type" value="Genomic_DNA"/>
</dbReference>
<dbReference type="RefSeq" id="WP_104356902.1">
    <property type="nucleotide sequence ID" value="NZ_CALFFA010000021.1"/>
</dbReference>
<dbReference type="AlphaFoldDB" id="A0A2S5T5U6"/>
<comment type="function">
    <text evidence="1">Bidirectionally degrades single-stranded DNA into large acid-insoluble oligonucleotides, which are then degraded further into small acid-soluble oligonucleotides.</text>
</comment>
<evidence type="ECO:0000256" key="2">
    <source>
        <dbReference type="RuleBase" id="RU004355"/>
    </source>
</evidence>
<dbReference type="GO" id="GO:0008855">
    <property type="term" value="F:exodeoxyribonuclease VII activity"/>
    <property type="evidence" value="ECO:0007669"/>
    <property type="project" value="UniProtKB-UniRule"/>
</dbReference>
<dbReference type="EC" id="3.1.11.6" evidence="1"/>
<evidence type="ECO:0000313" key="5">
    <source>
        <dbReference type="EMBL" id="PPE70351.1"/>
    </source>
</evidence>
<organism evidence="5 6">
    <name type="scientific">Caldimonas thermodepolymerans</name>
    <dbReference type="NCBI Taxonomy" id="215580"/>
    <lineage>
        <taxon>Bacteria</taxon>
        <taxon>Pseudomonadati</taxon>
        <taxon>Pseudomonadota</taxon>
        <taxon>Betaproteobacteria</taxon>
        <taxon>Burkholderiales</taxon>
        <taxon>Sphaerotilaceae</taxon>
        <taxon>Caldimonas</taxon>
    </lineage>
</organism>
<evidence type="ECO:0000313" key="6">
    <source>
        <dbReference type="Proteomes" id="UP000239406"/>
    </source>
</evidence>
<keyword evidence="6" id="KW-1185">Reference proteome</keyword>
<comment type="catalytic activity">
    <reaction evidence="1 2">
        <text>Exonucleolytic cleavage in either 5'- to 3'- or 3'- to 5'-direction to yield nucleoside 5'-phosphates.</text>
        <dbReference type="EC" id="3.1.11.6"/>
    </reaction>
</comment>
<dbReference type="PANTHER" id="PTHR30008">
    <property type="entry name" value="EXODEOXYRIBONUCLEASE 7 LARGE SUBUNIT"/>
    <property type="match status" value="1"/>
</dbReference>
<comment type="subunit">
    <text evidence="1">Heterooligomer composed of large and small subunits.</text>
</comment>
<keyword evidence="1 2" id="KW-0540">Nuclease</keyword>
<feature type="domain" description="Exonuclease VII large subunit C-terminal" evidence="3">
    <location>
        <begin position="138"/>
        <end position="427"/>
    </location>
</feature>
<reference evidence="5 6" key="1">
    <citation type="submission" date="2018-02" db="EMBL/GenBank/DDBJ databases">
        <title>Reclassifiation of [Polyangium] brachysporum DSM 7029 as Guopingzhaonella breviflexa gen. nov., sp. nov., a member of the family Comamonadaceae.</title>
        <authorList>
            <person name="Tang B."/>
        </authorList>
    </citation>
    <scope>NUCLEOTIDE SEQUENCE [LARGE SCALE GENOMIC DNA]</scope>
    <source>
        <strain evidence="5 6">DSM 15344</strain>
    </source>
</reference>
<dbReference type="Pfam" id="PF13742">
    <property type="entry name" value="tRNA_anti_2"/>
    <property type="match status" value="1"/>
</dbReference>
<accession>A0A2S5T5U6</accession>
<dbReference type="InterPro" id="IPR003753">
    <property type="entry name" value="Exonuc_VII_L"/>
</dbReference>
<dbReference type="NCBIfam" id="TIGR00237">
    <property type="entry name" value="xseA"/>
    <property type="match status" value="1"/>
</dbReference>
<keyword evidence="1 2" id="KW-0378">Hydrolase</keyword>
<evidence type="ECO:0000256" key="1">
    <source>
        <dbReference type="HAMAP-Rule" id="MF_00378"/>
    </source>
</evidence>
<comment type="similarity">
    <text evidence="1 2">Belongs to the XseA family.</text>
</comment>
<keyword evidence="1 2" id="KW-0269">Exonuclease</keyword>
<dbReference type="GO" id="GO:0006308">
    <property type="term" value="P:DNA catabolic process"/>
    <property type="evidence" value="ECO:0007669"/>
    <property type="project" value="UniProtKB-UniRule"/>
</dbReference>
<feature type="domain" description="OB-fold nucleic acid binding" evidence="4">
    <location>
        <begin position="18"/>
        <end position="115"/>
    </location>
</feature>
<dbReference type="GO" id="GO:0005737">
    <property type="term" value="C:cytoplasm"/>
    <property type="evidence" value="ECO:0007669"/>
    <property type="project" value="UniProtKB-SubCell"/>
</dbReference>
<dbReference type="CDD" id="cd04489">
    <property type="entry name" value="ExoVII_LU_OBF"/>
    <property type="match status" value="1"/>
</dbReference>
<proteinExistence type="inferred from homology"/>
<dbReference type="InterPro" id="IPR020579">
    <property type="entry name" value="Exonuc_VII_lsu_C"/>
</dbReference>
<gene>
    <name evidence="1 5" type="primary">xseA</name>
    <name evidence="5" type="ORF">C1702_06615</name>
</gene>
<dbReference type="PANTHER" id="PTHR30008:SF0">
    <property type="entry name" value="EXODEOXYRIBONUCLEASE 7 LARGE SUBUNIT"/>
    <property type="match status" value="1"/>
</dbReference>
<name>A0A2S5T5U6_9BURK</name>
<evidence type="ECO:0000259" key="3">
    <source>
        <dbReference type="Pfam" id="PF02601"/>
    </source>
</evidence>
<dbReference type="GO" id="GO:0003676">
    <property type="term" value="F:nucleic acid binding"/>
    <property type="evidence" value="ECO:0007669"/>
    <property type="project" value="InterPro"/>
</dbReference>
<sequence length="437" mass="47540">MIDRVSPSIGLRQPRQVYTVAALLNAVADALQARFALVTVQGELSGFNRAPSGHCYFSLKDDQAVEPALVRCAMFRRAAAMLDFVPREGQLVEVRGRLALYHARGDLQLVVEAMRPAGQGALYEQFLRLKARLEAEGLFDPARKRPLPAYPRAVGVVTSLNAAALRDVLTALARRAPHVGVIVYPASVQGAQAPEELVRAIELAGARREVDTLIVCRGGGSLEDLWSFNDERVARAIAACPLPVVCGVGHETDFTIADFAADLRAPTPTAAAELAAPLREECLAELQGMAVTMQRCVQRRLEREAQRVDHAGLRLARPAQVLSRMQQGLQGLALRLQAAPVRSVELARQRAQRLAQRLERAVANRRQQLAARLDTLGARLEGVNPDRVLQRGYAYLTDAQGQAIVSARGVHAGDRVQAVLADGRLDAEVREVRRGNA</sequence>
<dbReference type="InterPro" id="IPR025824">
    <property type="entry name" value="OB-fold_nuc-bd_dom"/>
</dbReference>
<evidence type="ECO:0000259" key="4">
    <source>
        <dbReference type="Pfam" id="PF13742"/>
    </source>
</evidence>
<comment type="subcellular location">
    <subcellularLocation>
        <location evidence="1 2">Cytoplasm</location>
    </subcellularLocation>
</comment>
<dbReference type="GO" id="GO:0009318">
    <property type="term" value="C:exodeoxyribonuclease VII complex"/>
    <property type="evidence" value="ECO:0007669"/>
    <property type="project" value="UniProtKB-UniRule"/>
</dbReference>